<dbReference type="KEGG" id="nsm:JO391_09960"/>
<dbReference type="RefSeq" id="WP_220664380.1">
    <property type="nucleotide sequence ID" value="NZ_CP069370.1"/>
</dbReference>
<sequence>MTLPPHRPLIGVAFMLAAMAILPGIDVIAKLLGQGGLAILQIVWARVAFGALLTLPFALKIGGRAGLLPDRPVYHLFRAGFLIAATFLFFTSLKTLPIADALAIFFVQPLIVTVLSALVLREEVGPRRWTAVAIGFVGTLIIIRPGLAVWNPGSLYALGAGTCLAIYFVMTRSISGSAHAIVTTFQTNAMGTLITSVGVWAVWQAPTAGEWAMFAALGAIATFGHYLIVRAYDHAEASLLAPLAYTEMVTSTLLGWWVFGDLPDGWTFLGVAILIGCAVYISVRERQAKGRLEAPPEAIETP</sequence>
<keyword evidence="1" id="KW-0472">Membrane</keyword>
<dbReference type="Proteomes" id="UP000826300">
    <property type="component" value="Chromosome"/>
</dbReference>
<dbReference type="AlphaFoldDB" id="A0A8G1A068"/>
<feature type="transmembrane region" description="Helical" evidence="1">
    <location>
        <begin position="182"/>
        <end position="203"/>
    </location>
</feature>
<feature type="transmembrane region" description="Helical" evidence="1">
    <location>
        <begin position="265"/>
        <end position="283"/>
    </location>
</feature>
<name>A0A8G1A068_9RHOB</name>
<keyword evidence="1" id="KW-1133">Transmembrane helix</keyword>
<feature type="domain" description="EamA" evidence="2">
    <location>
        <begin position="10"/>
        <end position="143"/>
    </location>
</feature>
<feature type="transmembrane region" description="Helical" evidence="1">
    <location>
        <begin position="38"/>
        <end position="61"/>
    </location>
</feature>
<feature type="transmembrane region" description="Helical" evidence="1">
    <location>
        <begin position="209"/>
        <end position="228"/>
    </location>
</feature>
<evidence type="ECO:0000259" key="2">
    <source>
        <dbReference type="Pfam" id="PF00892"/>
    </source>
</evidence>
<dbReference type="PANTHER" id="PTHR22911">
    <property type="entry name" value="ACYL-MALONYL CONDENSING ENZYME-RELATED"/>
    <property type="match status" value="1"/>
</dbReference>
<feature type="transmembrane region" description="Helical" evidence="1">
    <location>
        <begin position="129"/>
        <end position="147"/>
    </location>
</feature>
<keyword evidence="1" id="KW-0812">Transmembrane</keyword>
<feature type="transmembrane region" description="Helical" evidence="1">
    <location>
        <begin position="73"/>
        <end position="92"/>
    </location>
</feature>
<dbReference type="Gene3D" id="1.10.3730.20">
    <property type="match status" value="1"/>
</dbReference>
<feature type="transmembrane region" description="Helical" evidence="1">
    <location>
        <begin position="12"/>
        <end position="32"/>
    </location>
</feature>
<feature type="transmembrane region" description="Helical" evidence="1">
    <location>
        <begin position="98"/>
        <end position="120"/>
    </location>
</feature>
<feature type="transmembrane region" description="Helical" evidence="1">
    <location>
        <begin position="153"/>
        <end position="170"/>
    </location>
</feature>
<evidence type="ECO:0000313" key="3">
    <source>
        <dbReference type="EMBL" id="QYZ71784.1"/>
    </source>
</evidence>
<accession>A0A8G1A068</accession>
<dbReference type="SUPFAM" id="SSF103481">
    <property type="entry name" value="Multidrug resistance efflux transporter EmrE"/>
    <property type="match status" value="2"/>
</dbReference>
<feature type="transmembrane region" description="Helical" evidence="1">
    <location>
        <begin position="240"/>
        <end position="259"/>
    </location>
</feature>
<dbReference type="Pfam" id="PF00892">
    <property type="entry name" value="EamA"/>
    <property type="match status" value="2"/>
</dbReference>
<dbReference type="PANTHER" id="PTHR22911:SF103">
    <property type="entry name" value="BLR2811 PROTEIN"/>
    <property type="match status" value="1"/>
</dbReference>
<proteinExistence type="predicted"/>
<protein>
    <submittedName>
        <fullName evidence="3">DMT family transporter</fullName>
    </submittedName>
</protein>
<evidence type="ECO:0000313" key="4">
    <source>
        <dbReference type="Proteomes" id="UP000826300"/>
    </source>
</evidence>
<dbReference type="InterPro" id="IPR037185">
    <property type="entry name" value="EmrE-like"/>
</dbReference>
<gene>
    <name evidence="3" type="ORF">JO391_09960</name>
</gene>
<dbReference type="GO" id="GO:0016020">
    <property type="term" value="C:membrane"/>
    <property type="evidence" value="ECO:0007669"/>
    <property type="project" value="InterPro"/>
</dbReference>
<evidence type="ECO:0000256" key="1">
    <source>
        <dbReference type="SAM" id="Phobius"/>
    </source>
</evidence>
<keyword evidence="4" id="KW-1185">Reference proteome</keyword>
<feature type="domain" description="EamA" evidence="2">
    <location>
        <begin position="152"/>
        <end position="281"/>
    </location>
</feature>
<dbReference type="InterPro" id="IPR000620">
    <property type="entry name" value="EamA_dom"/>
</dbReference>
<reference evidence="3" key="1">
    <citation type="submission" date="2021-02" db="EMBL/GenBank/DDBJ databases">
        <title>Rhodobacter shimadae sp. nov., an aerobic anoxygenic phototrophic bacterium isolated from a hot spring.</title>
        <authorList>
            <person name="Muramatsu S."/>
            <person name="Haruta S."/>
            <person name="Hirose S."/>
            <person name="Hanada S."/>
        </authorList>
    </citation>
    <scope>NUCLEOTIDE SEQUENCE</scope>
    <source>
        <strain evidence="3">N10</strain>
    </source>
</reference>
<dbReference type="EMBL" id="CP069370">
    <property type="protein sequence ID" value="QYZ71784.1"/>
    <property type="molecule type" value="Genomic_DNA"/>
</dbReference>
<organism evidence="3 4">
    <name type="scientific">Neotabrizicola shimadae</name>
    <dbReference type="NCBI Taxonomy" id="2807096"/>
    <lineage>
        <taxon>Bacteria</taxon>
        <taxon>Pseudomonadati</taxon>
        <taxon>Pseudomonadota</taxon>
        <taxon>Alphaproteobacteria</taxon>
        <taxon>Rhodobacterales</taxon>
        <taxon>Paracoccaceae</taxon>
        <taxon>Neotabrizicola</taxon>
    </lineage>
</organism>